<proteinExistence type="predicted"/>
<feature type="compositionally biased region" description="Basic and acidic residues" evidence="1">
    <location>
        <begin position="1"/>
        <end position="19"/>
    </location>
</feature>
<organism evidence="2 3">
    <name type="scientific">Gigaspora margarita</name>
    <dbReference type="NCBI Taxonomy" id="4874"/>
    <lineage>
        <taxon>Eukaryota</taxon>
        <taxon>Fungi</taxon>
        <taxon>Fungi incertae sedis</taxon>
        <taxon>Mucoromycota</taxon>
        <taxon>Glomeromycotina</taxon>
        <taxon>Glomeromycetes</taxon>
        <taxon>Diversisporales</taxon>
        <taxon>Gigasporaceae</taxon>
        <taxon>Gigaspora</taxon>
    </lineage>
</organism>
<dbReference type="Proteomes" id="UP000439903">
    <property type="component" value="Unassembled WGS sequence"/>
</dbReference>
<protein>
    <submittedName>
        <fullName evidence="2">Uncharacterized protein</fullName>
    </submittedName>
</protein>
<evidence type="ECO:0000256" key="1">
    <source>
        <dbReference type="SAM" id="MobiDB-lite"/>
    </source>
</evidence>
<comment type="caution">
    <text evidence="2">The sequence shown here is derived from an EMBL/GenBank/DDBJ whole genome shotgun (WGS) entry which is preliminary data.</text>
</comment>
<evidence type="ECO:0000313" key="2">
    <source>
        <dbReference type="EMBL" id="KAF0445753.1"/>
    </source>
</evidence>
<feature type="region of interest" description="Disordered" evidence="1">
    <location>
        <begin position="50"/>
        <end position="72"/>
    </location>
</feature>
<dbReference type="AlphaFoldDB" id="A0A8H3XD91"/>
<feature type="region of interest" description="Disordered" evidence="1">
    <location>
        <begin position="1"/>
        <end position="25"/>
    </location>
</feature>
<feature type="compositionally biased region" description="Basic and acidic residues" evidence="1">
    <location>
        <begin position="50"/>
        <end position="65"/>
    </location>
</feature>
<accession>A0A8H3XD91</accession>
<dbReference type="EMBL" id="WTPW01001263">
    <property type="protein sequence ID" value="KAF0445753.1"/>
    <property type="molecule type" value="Genomic_DNA"/>
</dbReference>
<reference evidence="2 3" key="1">
    <citation type="journal article" date="2019" name="Environ. Microbiol.">
        <title>At the nexus of three kingdoms: the genome of the mycorrhizal fungus Gigaspora margarita provides insights into plant, endobacterial and fungal interactions.</title>
        <authorList>
            <person name="Venice F."/>
            <person name="Ghignone S."/>
            <person name="Salvioli di Fossalunga A."/>
            <person name="Amselem J."/>
            <person name="Novero M."/>
            <person name="Xianan X."/>
            <person name="Sedzielewska Toro K."/>
            <person name="Morin E."/>
            <person name="Lipzen A."/>
            <person name="Grigoriev I.V."/>
            <person name="Henrissat B."/>
            <person name="Martin F.M."/>
            <person name="Bonfante P."/>
        </authorList>
    </citation>
    <scope>NUCLEOTIDE SEQUENCE [LARGE SCALE GENOMIC DNA]</scope>
    <source>
        <strain evidence="2 3">BEG34</strain>
    </source>
</reference>
<dbReference type="OrthoDB" id="10477779at2759"/>
<gene>
    <name evidence="2" type="ORF">F8M41_003062</name>
</gene>
<keyword evidence="3" id="KW-1185">Reference proteome</keyword>
<name>A0A8H3XD91_GIGMA</name>
<sequence>MKVQQKKDKAKMETHKPDPGDGIEVEVPMVCKNSTKMNVVIGIELDKLNQQEERKTENEPTRPEADISDSNALDKSDFEMEVVLKTPAKRVTNFLKHNNSSKVGKKKNAPNQIWTLDVAPGRVVQGYVEVELEQKRETLTIYLVKVRVQKYLQYKDGKENGLERLVKYQCTARNLSILYIPRGI</sequence>
<evidence type="ECO:0000313" key="3">
    <source>
        <dbReference type="Proteomes" id="UP000439903"/>
    </source>
</evidence>